<reference evidence="3" key="1">
    <citation type="submission" date="2025-08" db="UniProtKB">
        <authorList>
            <consortium name="Ensembl"/>
        </authorList>
    </citation>
    <scope>IDENTIFICATION</scope>
</reference>
<dbReference type="GeneID" id="102781307"/>
<dbReference type="InterPro" id="IPR013761">
    <property type="entry name" value="SAM/pointed_sf"/>
</dbReference>
<evidence type="ECO:0000259" key="2">
    <source>
        <dbReference type="PROSITE" id="PS50105"/>
    </source>
</evidence>
<dbReference type="InterPro" id="IPR001660">
    <property type="entry name" value="SAM"/>
</dbReference>
<dbReference type="Bgee" id="ENSNBRG00000003601">
    <property type="expression patterns" value="Expressed in liver and 3 other cell types or tissues"/>
</dbReference>
<evidence type="ECO:0000313" key="3">
    <source>
        <dbReference type="Ensembl" id="ENSNBRP00000004514.1"/>
    </source>
</evidence>
<dbReference type="Gene3D" id="1.10.150.50">
    <property type="entry name" value="Transcription Factor, Ets-1"/>
    <property type="match status" value="1"/>
</dbReference>
<dbReference type="OMA" id="HEFKLFT"/>
<dbReference type="PANTHER" id="PTHR16155">
    <property type="entry name" value="DED DOMAIN-CONTAINING PROTEIN"/>
    <property type="match status" value="1"/>
</dbReference>
<dbReference type="GO" id="GO:0005737">
    <property type="term" value="C:cytoplasm"/>
    <property type="evidence" value="ECO:0007669"/>
    <property type="project" value="TreeGrafter"/>
</dbReference>
<dbReference type="Proteomes" id="UP000261580">
    <property type="component" value="Unassembled WGS sequence"/>
</dbReference>
<dbReference type="PROSITE" id="PS50105">
    <property type="entry name" value="SAM_DOMAIN"/>
    <property type="match status" value="1"/>
</dbReference>
<accession>A0A3Q4M8N2</accession>
<evidence type="ECO:0000256" key="1">
    <source>
        <dbReference type="SAM" id="MobiDB-lite"/>
    </source>
</evidence>
<evidence type="ECO:0000313" key="4">
    <source>
        <dbReference type="Proteomes" id="UP000261580"/>
    </source>
</evidence>
<feature type="domain" description="SAM" evidence="2">
    <location>
        <begin position="65"/>
        <end position="111"/>
    </location>
</feature>
<organism evidence="3 4">
    <name type="scientific">Neolamprologus brichardi</name>
    <name type="common">Fairy cichlid</name>
    <name type="synonym">Lamprologus brichardi</name>
    <dbReference type="NCBI Taxonomy" id="32507"/>
    <lineage>
        <taxon>Eukaryota</taxon>
        <taxon>Metazoa</taxon>
        <taxon>Chordata</taxon>
        <taxon>Craniata</taxon>
        <taxon>Vertebrata</taxon>
        <taxon>Euteleostomi</taxon>
        <taxon>Actinopterygii</taxon>
        <taxon>Neopterygii</taxon>
        <taxon>Teleostei</taxon>
        <taxon>Neoteleostei</taxon>
        <taxon>Acanthomorphata</taxon>
        <taxon>Ovalentaria</taxon>
        <taxon>Cichlomorphae</taxon>
        <taxon>Cichliformes</taxon>
        <taxon>Cichlidae</taxon>
        <taxon>African cichlids</taxon>
        <taxon>Pseudocrenilabrinae</taxon>
        <taxon>Lamprologini</taxon>
        <taxon>Neolamprologus</taxon>
    </lineage>
</organism>
<name>A0A3Q4M8N2_NEOBR</name>
<dbReference type="STRING" id="32507.ENSNBRP00000004514"/>
<feature type="region of interest" description="Disordered" evidence="1">
    <location>
        <begin position="1"/>
        <end position="25"/>
    </location>
</feature>
<dbReference type="PANTHER" id="PTHR16155:SF18">
    <property type="entry name" value="STERILE ALPHA MOTIF DOMAIN-CONTAINING PROTEIN 9-LIKE"/>
    <property type="match status" value="1"/>
</dbReference>
<protein>
    <submittedName>
        <fullName evidence="3">Sterile alpha motif domain-containing protein 9-like</fullName>
    </submittedName>
</protein>
<keyword evidence="4" id="KW-1185">Reference proteome</keyword>
<dbReference type="GeneTree" id="ENSGT00390000013973"/>
<sequence length="1643" mass="189486">MDSEQKNPTSSSCCSMKSDNSKEESLFFSKGERNVIPSGTMLPDSGLQEKTADCDLRLPPLIEDWTREHVKDWLVITLRVPNYVAQSLYEQEFSGACLASFEKQDLLDLGVPLAPAIQIIRQVAKLRRNSETFNLSARLSKSYYTDEFVETKTVSSDSGIQSESSVFVEDTFQTGRDRIRSVTDQNTKIHAQFDNEIIDNTTELQLRRPMSQIRPFDKNIFSTIYTENEIFPPAAGPTNLLDPIHEYQLLPNASEADEREILYEFTREVFSFAASCMNSRTNGTIHFGVNNQQGPQHGQVIGHTITSFNKYIEAFKLSVSEYFDEQHVNAARMCVRPPTFIQVCNQDGTTSDKWVVEVDVVPTYSETQHILFYTQLSITTAETSQQCKTDCLFVRDGPRSINILADTNHRVVQEEMKSLTEKVKHWASARKSAEEKNEKLQPQGHQGQRLKQLITRGRDSFDNSLQVIAVTDKCHSSQLEHLDFLSEMKLFVVLEFDPESDVNGTCSFYRRHHTANLHYPRMYTTQDSLTATIRKLNLFKQTSWIFCNGKVNEDSEADKPLAPSEWLKRRSGDISNLISLLCKTDLLSKDRLLVIFILHSAETDISSPLLETFCAIYRTLEGADNIVCICKDANIFTEWKRLVEYRCKEDITSKCIYELSLNEISSTIKKLKEPQTQSSQRYLPSTGSSSVQLTRKDEELFTALDILCENECENTEIETMDSFQEFKKKTEEDFYRGGQVTWWNFYLSEQTGSLPFIKRDKYNELYDLITPVQGYTSLCVVINLFHHPGCGGTTLAMHVLWNLRRKFRCAVVKNNMESNKEIATQVMNLMIYGKQEQPGYVPVLLLVDNWEDVTDLKQCMNVANNRKQLNSPMVIILNCERTQFPDESSRNRHSENVFIMNQLSTKEQNLFSEKLEQLKIDHKKPETFYAFMIMTNNFSETYIRDLVSNTVKDLDTTTQQGQLLSFLALLNTYVNGSYMSLSLCEELVGIKDALYKRETLDDKMKPYSTLLITFRIEEHGTYQAVRFLHQMIASMCLKVINQKHKLSLSEITINILHGDRVYKSCMGKDFLVQNIQSMLITRHRKEQGDDKDTQFSPLIEEIYAEEGPDKTKEVLERATVRFDRSATLPQALARYFCLKEEDFTSALHWALDAQSKNQNSYIADTVGQVYKTNLKKKIQNCVTPEEYDECLILGVKAVKAFQESQELAKRDEQVDPFDLHSRKRSKSYNTSGYVGETEVMIILLDKIKDLPLSVSGRYKRDKMLQFLKGHLEEKNLYDYSNTTTNEYVRVLAEHKKFLVSLRPRLKEMFSFFENYFTYLKPRSKQKEMADERNKQKVDEHFSTYIQVFSSSEEEKASEKARNPNLSLRQEILDQKLNLETKRADTFAGILQLCLKDKPNRDEMEDIVKKWTFIYENSSFVSDTVNFILANIVLHSIKPSSKLVKKYEELVELLNEELQKAGTRSNLTELYYLSMLLLWPTKDKKLESFAAYQNISTYITAAKKSFHQRFSYMFPARSTIAHFFLGKSSGLKRIVSKAKLDQILLRVLKQDSSSSESTHSRNLHHLWQSGAAWNQPEVQRELLRIKGKSENGEIYVNFGANLKILVRPVYLGDIRSGYSQEEVSFYLGFTMESPVAYDVKYVKN</sequence>
<reference evidence="3" key="2">
    <citation type="submission" date="2025-09" db="UniProtKB">
        <authorList>
            <consortium name="Ensembl"/>
        </authorList>
    </citation>
    <scope>IDENTIFICATION</scope>
</reference>
<dbReference type="RefSeq" id="XP_006804283.1">
    <property type="nucleotide sequence ID" value="XM_006804220.2"/>
</dbReference>
<proteinExistence type="predicted"/>
<dbReference type="SUPFAM" id="SSF47769">
    <property type="entry name" value="SAM/Pointed domain"/>
    <property type="match status" value="1"/>
</dbReference>
<dbReference type="Ensembl" id="ENSNBRT00000004652.1">
    <property type="protein sequence ID" value="ENSNBRP00000004514.1"/>
    <property type="gene ID" value="ENSNBRG00000003601.1"/>
</dbReference>